<comment type="similarity">
    <text evidence="1">Belongs to the PRAME family. LRRC14 subfamily.</text>
</comment>
<evidence type="ECO:0000313" key="5">
    <source>
        <dbReference type="Ensembl" id="ENSATEP00000020208.2"/>
    </source>
</evidence>
<dbReference type="GeneID" id="113154641"/>
<dbReference type="FunCoup" id="A0A3Q1IRA5">
    <property type="interactions" value="898"/>
</dbReference>
<dbReference type="Proteomes" id="UP000265040">
    <property type="component" value="Chromosome 11"/>
</dbReference>
<dbReference type="GO" id="GO:0005737">
    <property type="term" value="C:cytoplasm"/>
    <property type="evidence" value="ECO:0007669"/>
    <property type="project" value="TreeGrafter"/>
</dbReference>
<name>A0A3Q1IRA5_ANATE</name>
<evidence type="ECO:0000256" key="2">
    <source>
        <dbReference type="ARBA" id="ARBA00022614"/>
    </source>
</evidence>
<reference evidence="5" key="3">
    <citation type="submission" date="2025-09" db="UniProtKB">
        <authorList>
            <consortium name="Ensembl"/>
        </authorList>
    </citation>
    <scope>IDENTIFICATION</scope>
</reference>
<dbReference type="GO" id="GO:0043066">
    <property type="term" value="P:negative regulation of apoptotic process"/>
    <property type="evidence" value="ECO:0007669"/>
    <property type="project" value="InterPro"/>
</dbReference>
<dbReference type="AlphaFoldDB" id="A0A3Q1IRA5"/>
<protein>
    <recommendedName>
        <fullName evidence="4">Leucine-rich repeat-containing protein 14B</fullName>
    </recommendedName>
</protein>
<dbReference type="InParanoid" id="A0A3Q1IRA5"/>
<proteinExistence type="inferred from homology"/>
<dbReference type="SUPFAM" id="SSF52047">
    <property type="entry name" value="RNI-like"/>
    <property type="match status" value="1"/>
</dbReference>
<dbReference type="InterPro" id="IPR032675">
    <property type="entry name" value="LRR_dom_sf"/>
</dbReference>
<evidence type="ECO:0000256" key="4">
    <source>
        <dbReference type="ARBA" id="ARBA00067566"/>
    </source>
</evidence>
<accession>A0A3Q1IRA5</accession>
<dbReference type="OrthoDB" id="8875973at2759"/>
<dbReference type="GO" id="GO:0008284">
    <property type="term" value="P:positive regulation of cell population proliferation"/>
    <property type="evidence" value="ECO:0007669"/>
    <property type="project" value="InterPro"/>
</dbReference>
<dbReference type="OMA" id="KACYLHE"/>
<gene>
    <name evidence="5" type="primary">LRRC14B</name>
</gene>
<evidence type="ECO:0000256" key="3">
    <source>
        <dbReference type="ARBA" id="ARBA00022737"/>
    </source>
</evidence>
<dbReference type="RefSeq" id="XP_026204733.1">
    <property type="nucleotide sequence ID" value="XM_026348948.1"/>
</dbReference>
<dbReference type="GO" id="GO:0045892">
    <property type="term" value="P:negative regulation of DNA-templated transcription"/>
    <property type="evidence" value="ECO:0007669"/>
    <property type="project" value="InterPro"/>
</dbReference>
<organism evidence="5 6">
    <name type="scientific">Anabas testudineus</name>
    <name type="common">Climbing perch</name>
    <name type="synonym">Anthias testudineus</name>
    <dbReference type="NCBI Taxonomy" id="64144"/>
    <lineage>
        <taxon>Eukaryota</taxon>
        <taxon>Metazoa</taxon>
        <taxon>Chordata</taxon>
        <taxon>Craniata</taxon>
        <taxon>Vertebrata</taxon>
        <taxon>Euteleostomi</taxon>
        <taxon>Actinopterygii</taxon>
        <taxon>Neopterygii</taxon>
        <taxon>Teleostei</taxon>
        <taxon>Neoteleostei</taxon>
        <taxon>Acanthomorphata</taxon>
        <taxon>Anabantaria</taxon>
        <taxon>Anabantiformes</taxon>
        <taxon>Anabantoidei</taxon>
        <taxon>Anabantidae</taxon>
        <taxon>Anabas</taxon>
    </lineage>
</organism>
<dbReference type="GO" id="GO:0045596">
    <property type="term" value="P:negative regulation of cell differentiation"/>
    <property type="evidence" value="ECO:0007669"/>
    <property type="project" value="InterPro"/>
</dbReference>
<dbReference type="Gene3D" id="3.80.10.10">
    <property type="entry name" value="Ribonuclease Inhibitor"/>
    <property type="match status" value="1"/>
</dbReference>
<dbReference type="Ensembl" id="ENSATET00000020555.3">
    <property type="protein sequence ID" value="ENSATEP00000020208.2"/>
    <property type="gene ID" value="ENSATEG00000014094.3"/>
</dbReference>
<dbReference type="GeneTree" id="ENSGT01030000234531"/>
<reference evidence="5" key="1">
    <citation type="submission" date="2021-04" db="EMBL/GenBank/DDBJ databases">
        <authorList>
            <consortium name="Wellcome Sanger Institute Data Sharing"/>
        </authorList>
    </citation>
    <scope>NUCLEOTIDE SEQUENCE [LARGE SCALE GENOMIC DNA]</scope>
</reference>
<keyword evidence="6" id="KW-1185">Reference proteome</keyword>
<evidence type="ECO:0000256" key="1">
    <source>
        <dbReference type="ARBA" id="ARBA00009552"/>
    </source>
</evidence>
<sequence length="527" mass="58688">MKSLRFLAAESFVKTGPGALETLHCVSFNLYPLLFKACYLHEQSALLHALVQTWPLPELNLQRLLGKTLDCQVDLTSRTCRLCLEAILTGLKDYVLSPPTTYAKNLHTVDLTALKDIEHQTCPCQSTLGRWARTQLLTQMCYETTVAMQSNNVSQSVFETSVDVRLNGFVTGRNYELVAQAFLLLRYCPLKLRFVSFRADSLALKQLFYVLRLAEPESIIKLEVVHNVPLEATHLEVLLSRVEFPKLQSLTLPAGALDFRRLGSDEDDLLATIGNLLAQLSSLTELYIGFSTLTGHLRRLLHPLITPLQCLELANCCLNRMDMTYLSNSLHSEALVRLDISGHDIIGGFSAAFHKLLSRCSATLVSLTLEECNIEDGHMDSFTNALACCQELEELKLLGNPLTSAALLRLFSILSASFPKLKYIEVPVPRECYSEDVTYPLDDSELLSYNNDLFHKVRGQLMGILEGAGKGSVRVCTPLMGAYDPEINETSNELGVTMLKSFNSVIGNFIGTVTDVENRRSQAQKDN</sequence>
<dbReference type="FunFam" id="3.80.10.10:FF:000313">
    <property type="entry name" value="Leucine rich repeat containing 14B"/>
    <property type="match status" value="1"/>
</dbReference>
<keyword evidence="3" id="KW-0677">Repeat</keyword>
<dbReference type="PANTHER" id="PTHR14224:SF27">
    <property type="entry name" value="LEUCINE-RICH REPEAT-CONTAINING PROTEIN 14B"/>
    <property type="match status" value="1"/>
</dbReference>
<dbReference type="PIRSF" id="PIRSF038286">
    <property type="entry name" value="PRAME"/>
    <property type="match status" value="1"/>
</dbReference>
<evidence type="ECO:0000313" key="6">
    <source>
        <dbReference type="Proteomes" id="UP000265040"/>
    </source>
</evidence>
<dbReference type="InterPro" id="IPR026271">
    <property type="entry name" value="PRAME"/>
</dbReference>
<reference evidence="5" key="2">
    <citation type="submission" date="2025-08" db="UniProtKB">
        <authorList>
            <consortium name="Ensembl"/>
        </authorList>
    </citation>
    <scope>IDENTIFICATION</scope>
</reference>
<keyword evidence="2" id="KW-0433">Leucine-rich repeat</keyword>
<dbReference type="STRING" id="64144.ENSATEP00000020208"/>
<dbReference type="InterPro" id="IPR050694">
    <property type="entry name" value="LRRC14/PRAME"/>
</dbReference>
<dbReference type="PANTHER" id="PTHR14224">
    <property type="entry name" value="SIMILAR TO PREFERENTIALLY EXPRESSED ANTIGEN IN MELANOMA-LIKE 3"/>
    <property type="match status" value="1"/>
</dbReference>